<accession>A0ABX0V388</accession>
<evidence type="ECO:0000313" key="2">
    <source>
        <dbReference type="Proteomes" id="UP001429580"/>
    </source>
</evidence>
<comment type="caution">
    <text evidence="1">The sequence shown here is derived from an EMBL/GenBank/DDBJ whole genome shotgun (WGS) entry which is preliminary data.</text>
</comment>
<gene>
    <name evidence="1" type="ORF">FHS82_003267</name>
</gene>
<dbReference type="Pfam" id="PF08988">
    <property type="entry name" value="T3SS_needle_E"/>
    <property type="match status" value="1"/>
</dbReference>
<protein>
    <submittedName>
        <fullName evidence="1">Uncharacterized protein</fullName>
    </submittedName>
</protein>
<proteinExistence type="predicted"/>
<dbReference type="InterPro" id="IPR012671">
    <property type="entry name" value="T3SS_PscE/YscE"/>
</dbReference>
<dbReference type="Proteomes" id="UP001429580">
    <property type="component" value="Unassembled WGS sequence"/>
</dbReference>
<reference evidence="1 2" key="1">
    <citation type="submission" date="2020-03" db="EMBL/GenBank/DDBJ databases">
        <title>Genomic Encyclopedia of Type Strains, Phase IV (KMG-IV): sequencing the most valuable type-strain genomes for metagenomic binning, comparative biology and taxonomic classification.</title>
        <authorList>
            <person name="Goeker M."/>
        </authorList>
    </citation>
    <scope>NUCLEOTIDE SEQUENCE [LARGE SCALE GENOMIC DNA]</scope>
    <source>
        <strain evidence="1 2">DSM 103870</strain>
    </source>
</reference>
<sequence>MSQATLNRPATGAGILDDISPFSVSDLEELLFRKERETVSAAIVQRLDHAKTEVENTLNSGLSYKEHAAATAILNAIEHAKRLLAEI</sequence>
<dbReference type="EMBL" id="JAASQI010000008">
    <property type="protein sequence ID" value="NIJ59412.1"/>
    <property type="molecule type" value="Genomic_DNA"/>
</dbReference>
<organism evidence="1 2">
    <name type="scientific">Pseudochelatococcus lubricantis</name>
    <dbReference type="NCBI Taxonomy" id="1538102"/>
    <lineage>
        <taxon>Bacteria</taxon>
        <taxon>Pseudomonadati</taxon>
        <taxon>Pseudomonadota</taxon>
        <taxon>Alphaproteobacteria</taxon>
        <taxon>Hyphomicrobiales</taxon>
        <taxon>Chelatococcaceae</taxon>
        <taxon>Pseudochelatococcus</taxon>
    </lineage>
</organism>
<dbReference type="RefSeq" id="WP_166954706.1">
    <property type="nucleotide sequence ID" value="NZ_JAASQI010000008.1"/>
</dbReference>
<keyword evidence="2" id="KW-1185">Reference proteome</keyword>
<evidence type="ECO:0000313" key="1">
    <source>
        <dbReference type="EMBL" id="NIJ59412.1"/>
    </source>
</evidence>
<name>A0ABX0V388_9HYPH</name>